<organism evidence="5 6">
    <name type="scientific">Metabacillus halosaccharovorans</name>
    <dbReference type="NCBI Taxonomy" id="930124"/>
    <lineage>
        <taxon>Bacteria</taxon>
        <taxon>Bacillati</taxon>
        <taxon>Bacillota</taxon>
        <taxon>Bacilli</taxon>
        <taxon>Bacillales</taxon>
        <taxon>Bacillaceae</taxon>
        <taxon>Metabacillus</taxon>
    </lineage>
</organism>
<keyword evidence="6" id="KW-1185">Reference proteome</keyword>
<dbReference type="Pfam" id="PF08541">
    <property type="entry name" value="ACP_syn_III_C"/>
    <property type="match status" value="1"/>
</dbReference>
<sequence length="328" mass="37185">MQYVKIHSVDIYHPTTVVDNTYFINHFQQREKDITRFLDHMGRKERYIIDNPDENSLTMAIEAAKRVLTKAKMSGKDIDLIMFSSQIPEYTFPTNATYLHDAIGAGSQTILLDSNANCAGMTVAVDYTSRYMLTSKDIKTALIVGSDYNSIISDPEDEITFSNYGDAAAAVILEKTDVETGFIDSIYFTDSINKDKILYPAKGLSNVLQNKEPGKYIKWLPFDGNIALPPTYEMIQKLLERNNLQASDISCYCFSQFSLANILKIQEKFDIHDKQIVYVGDRFGYTGTSSPFLALHEAINRGTIKRGDYILFWTIGSGYQLVSMLFKY</sequence>
<dbReference type="Pfam" id="PF08545">
    <property type="entry name" value="ACP_syn_III"/>
    <property type="match status" value="1"/>
</dbReference>
<reference evidence="5 6" key="1">
    <citation type="submission" date="2022-10" db="EMBL/GenBank/DDBJ databases">
        <title>Draft genome assembly of moderately radiation resistant bacterium Metabacillus halosaccharovorans.</title>
        <authorList>
            <person name="Pal S."/>
            <person name="Gopinathan A."/>
        </authorList>
    </citation>
    <scope>NUCLEOTIDE SEQUENCE [LARGE SCALE GENOMIC DNA]</scope>
    <source>
        <strain evidence="5 6">VITHBRA001</strain>
    </source>
</reference>
<accession>A0ABT3DIL7</accession>
<dbReference type="InterPro" id="IPR013747">
    <property type="entry name" value="ACP_syn_III_C"/>
</dbReference>
<feature type="domain" description="Beta-ketoacyl-[acyl-carrier-protein] synthase III C-terminal" evidence="3">
    <location>
        <begin position="239"/>
        <end position="328"/>
    </location>
</feature>
<dbReference type="Proteomes" id="UP001526147">
    <property type="component" value="Unassembled WGS sequence"/>
</dbReference>
<keyword evidence="1" id="KW-0808">Transferase</keyword>
<evidence type="ECO:0000256" key="2">
    <source>
        <dbReference type="ARBA" id="ARBA00023315"/>
    </source>
</evidence>
<dbReference type="RefSeq" id="WP_264143385.1">
    <property type="nucleotide sequence ID" value="NZ_JAOYEY010000043.1"/>
</dbReference>
<dbReference type="PANTHER" id="PTHR34069">
    <property type="entry name" value="3-OXOACYL-[ACYL-CARRIER-PROTEIN] SYNTHASE 3"/>
    <property type="match status" value="1"/>
</dbReference>
<name>A0ABT3DIL7_9BACI</name>
<dbReference type="PANTHER" id="PTHR34069:SF2">
    <property type="entry name" value="BETA-KETOACYL-[ACYL-CARRIER-PROTEIN] SYNTHASE III"/>
    <property type="match status" value="1"/>
</dbReference>
<dbReference type="Gene3D" id="3.40.47.10">
    <property type="match status" value="1"/>
</dbReference>
<dbReference type="EMBL" id="JAOYEY010000043">
    <property type="protein sequence ID" value="MCV9886871.1"/>
    <property type="molecule type" value="Genomic_DNA"/>
</dbReference>
<dbReference type="SUPFAM" id="SSF53901">
    <property type="entry name" value="Thiolase-like"/>
    <property type="match status" value="1"/>
</dbReference>
<evidence type="ECO:0000259" key="3">
    <source>
        <dbReference type="Pfam" id="PF08541"/>
    </source>
</evidence>
<evidence type="ECO:0000256" key="1">
    <source>
        <dbReference type="ARBA" id="ARBA00022679"/>
    </source>
</evidence>
<evidence type="ECO:0000313" key="6">
    <source>
        <dbReference type="Proteomes" id="UP001526147"/>
    </source>
</evidence>
<dbReference type="InterPro" id="IPR016039">
    <property type="entry name" value="Thiolase-like"/>
</dbReference>
<evidence type="ECO:0000259" key="4">
    <source>
        <dbReference type="Pfam" id="PF08545"/>
    </source>
</evidence>
<feature type="domain" description="Beta-ketoacyl-[acyl-carrier-protein] synthase III N-terminal" evidence="4">
    <location>
        <begin position="112"/>
        <end position="190"/>
    </location>
</feature>
<proteinExistence type="predicted"/>
<dbReference type="InterPro" id="IPR013751">
    <property type="entry name" value="ACP_syn_III_N"/>
</dbReference>
<comment type="caution">
    <text evidence="5">The sequence shown here is derived from an EMBL/GenBank/DDBJ whole genome shotgun (WGS) entry which is preliminary data.</text>
</comment>
<dbReference type="CDD" id="cd00830">
    <property type="entry name" value="KAS_III"/>
    <property type="match status" value="1"/>
</dbReference>
<keyword evidence="2" id="KW-0012">Acyltransferase</keyword>
<gene>
    <name evidence="5" type="ORF">OIH86_14630</name>
</gene>
<evidence type="ECO:0000313" key="5">
    <source>
        <dbReference type="EMBL" id="MCV9886871.1"/>
    </source>
</evidence>
<protein>
    <submittedName>
        <fullName evidence="5">Ketoacyl-ACP synthase III</fullName>
    </submittedName>
</protein>